<dbReference type="InterPro" id="IPR052417">
    <property type="entry name" value="Dachshund_domain"/>
</dbReference>
<evidence type="ECO:0000313" key="3">
    <source>
        <dbReference type="Proteomes" id="UP001164746"/>
    </source>
</evidence>
<dbReference type="Proteomes" id="UP001164746">
    <property type="component" value="Chromosome 3"/>
</dbReference>
<feature type="region of interest" description="Disordered" evidence="1">
    <location>
        <begin position="1"/>
        <end position="34"/>
    </location>
</feature>
<dbReference type="PANTHER" id="PTHR12577">
    <property type="entry name" value="DACHSHUND"/>
    <property type="match status" value="1"/>
</dbReference>
<gene>
    <name evidence="2" type="ORF">MAR_023490</name>
</gene>
<dbReference type="EMBL" id="CP111014">
    <property type="protein sequence ID" value="WAQ99117.1"/>
    <property type="molecule type" value="Genomic_DNA"/>
</dbReference>
<organism evidence="2 3">
    <name type="scientific">Mya arenaria</name>
    <name type="common">Soft-shell clam</name>
    <dbReference type="NCBI Taxonomy" id="6604"/>
    <lineage>
        <taxon>Eukaryota</taxon>
        <taxon>Metazoa</taxon>
        <taxon>Spiralia</taxon>
        <taxon>Lophotrochozoa</taxon>
        <taxon>Mollusca</taxon>
        <taxon>Bivalvia</taxon>
        <taxon>Autobranchia</taxon>
        <taxon>Heteroconchia</taxon>
        <taxon>Euheterodonta</taxon>
        <taxon>Imparidentia</taxon>
        <taxon>Neoheterodontei</taxon>
        <taxon>Myida</taxon>
        <taxon>Myoidea</taxon>
        <taxon>Myidae</taxon>
        <taxon>Mya</taxon>
    </lineage>
</organism>
<evidence type="ECO:0000313" key="2">
    <source>
        <dbReference type="EMBL" id="WAQ99117.1"/>
    </source>
</evidence>
<accession>A0ABY7DN46</accession>
<keyword evidence="3" id="KW-1185">Reference proteome</keyword>
<name>A0ABY7DN46_MYAAR</name>
<sequence>MADSAELMETLSHDDVGEATNEDQHSTTGMSNGALPGYSSIETLLLNIQGLLKVAGENARHQERQICKCLIPTPS</sequence>
<proteinExistence type="predicted"/>
<dbReference type="PANTHER" id="PTHR12577:SF6">
    <property type="entry name" value="DACHSHUND, ISOFORM B"/>
    <property type="match status" value="1"/>
</dbReference>
<protein>
    <submittedName>
        <fullName evidence="2">DACH1-like protein</fullName>
    </submittedName>
</protein>
<evidence type="ECO:0000256" key="1">
    <source>
        <dbReference type="SAM" id="MobiDB-lite"/>
    </source>
</evidence>
<reference evidence="2" key="1">
    <citation type="submission" date="2022-11" db="EMBL/GenBank/DDBJ databases">
        <title>Centuries of genome instability and evolution in soft-shell clam transmissible cancer (bioRxiv).</title>
        <authorList>
            <person name="Hart S.F.M."/>
            <person name="Yonemitsu M.A."/>
            <person name="Giersch R.M."/>
            <person name="Beal B.F."/>
            <person name="Arriagada G."/>
            <person name="Davis B.W."/>
            <person name="Ostrander E.A."/>
            <person name="Goff S.P."/>
            <person name="Metzger M.J."/>
        </authorList>
    </citation>
    <scope>NUCLEOTIDE SEQUENCE</scope>
    <source>
        <strain evidence="2">MELC-2E11</strain>
        <tissue evidence="2">Siphon/mantle</tissue>
    </source>
</reference>